<feature type="domain" description="FtsK" evidence="12">
    <location>
        <begin position="1111"/>
        <end position="1294"/>
    </location>
</feature>
<evidence type="ECO:0000256" key="7">
    <source>
        <dbReference type="ARBA" id="ARBA00022989"/>
    </source>
</evidence>
<dbReference type="Proteomes" id="UP001552594">
    <property type="component" value="Unassembled WGS sequence"/>
</dbReference>
<dbReference type="InterPro" id="IPR050206">
    <property type="entry name" value="FtsK/SpoIIIE/SftA"/>
</dbReference>
<feature type="domain" description="FtsK" evidence="12">
    <location>
        <begin position="460"/>
        <end position="660"/>
    </location>
</feature>
<feature type="region of interest" description="Disordered" evidence="10">
    <location>
        <begin position="1"/>
        <end position="30"/>
    </location>
</feature>
<organism evidence="13 14">
    <name type="scientific">Streptomyces orinoci</name>
    <name type="common">Streptoverticillium orinoci</name>
    <dbReference type="NCBI Taxonomy" id="67339"/>
    <lineage>
        <taxon>Bacteria</taxon>
        <taxon>Bacillati</taxon>
        <taxon>Actinomycetota</taxon>
        <taxon>Actinomycetes</taxon>
        <taxon>Kitasatosporales</taxon>
        <taxon>Streptomycetaceae</taxon>
        <taxon>Streptomyces</taxon>
    </lineage>
</organism>
<dbReference type="InterPro" id="IPR027417">
    <property type="entry name" value="P-loop_NTPase"/>
</dbReference>
<gene>
    <name evidence="13" type="primary">eccCa</name>
    <name evidence="13" type="ORF">AB0L16_29480</name>
</gene>
<dbReference type="SMART" id="SM00382">
    <property type="entry name" value="AAA"/>
    <property type="match status" value="3"/>
</dbReference>
<reference evidence="13 14" key="1">
    <citation type="submission" date="2024-06" db="EMBL/GenBank/DDBJ databases">
        <title>The Natural Products Discovery Center: Release of the First 8490 Sequenced Strains for Exploring Actinobacteria Biosynthetic Diversity.</title>
        <authorList>
            <person name="Kalkreuter E."/>
            <person name="Kautsar S.A."/>
            <person name="Yang D."/>
            <person name="Bader C.D."/>
            <person name="Teijaro C.N."/>
            <person name="Fluegel L."/>
            <person name="Davis C.M."/>
            <person name="Simpson J.R."/>
            <person name="Lauterbach L."/>
            <person name="Steele A.D."/>
            <person name="Gui C."/>
            <person name="Meng S."/>
            <person name="Li G."/>
            <person name="Viehrig K."/>
            <person name="Ye F."/>
            <person name="Su P."/>
            <person name="Kiefer A.F."/>
            <person name="Nichols A."/>
            <person name="Cepeda A.J."/>
            <person name="Yan W."/>
            <person name="Fan B."/>
            <person name="Jiang Y."/>
            <person name="Adhikari A."/>
            <person name="Zheng C.-J."/>
            <person name="Schuster L."/>
            <person name="Cowan T.M."/>
            <person name="Smanski M.J."/>
            <person name="Chevrette M.G."/>
            <person name="De Carvalho L.P.S."/>
            <person name="Shen B."/>
        </authorList>
    </citation>
    <scope>NUCLEOTIDE SEQUENCE [LARGE SCALE GENOMIC DNA]</scope>
    <source>
        <strain evidence="13 14">NPDC052347</strain>
    </source>
</reference>
<dbReference type="InterPro" id="IPR002543">
    <property type="entry name" value="FtsK_dom"/>
</dbReference>
<accession>A0ABV3K616</accession>
<evidence type="ECO:0000256" key="10">
    <source>
        <dbReference type="SAM" id="MobiDB-lite"/>
    </source>
</evidence>
<evidence type="ECO:0000256" key="11">
    <source>
        <dbReference type="SAM" id="Phobius"/>
    </source>
</evidence>
<evidence type="ECO:0000256" key="3">
    <source>
        <dbReference type="ARBA" id="ARBA00022692"/>
    </source>
</evidence>
<dbReference type="NCBIfam" id="TIGR03924">
    <property type="entry name" value="T7SS_EccC_a"/>
    <property type="match status" value="1"/>
</dbReference>
<feature type="binding site" evidence="9">
    <location>
        <begin position="483"/>
        <end position="490"/>
    </location>
    <ligand>
        <name>ATP</name>
        <dbReference type="ChEBI" id="CHEBI:30616"/>
    </ligand>
</feature>
<evidence type="ECO:0000256" key="5">
    <source>
        <dbReference type="ARBA" id="ARBA00022741"/>
    </source>
</evidence>
<feature type="domain" description="FtsK" evidence="12">
    <location>
        <begin position="823"/>
        <end position="1015"/>
    </location>
</feature>
<dbReference type="RefSeq" id="WP_109283905.1">
    <property type="nucleotide sequence ID" value="NZ_JBFAUK010000033.1"/>
</dbReference>
<keyword evidence="8 11" id="KW-0472">Membrane</keyword>
<comment type="caution">
    <text evidence="13">The sequence shown here is derived from an EMBL/GenBank/DDBJ whole genome shotgun (WGS) entry which is preliminary data.</text>
</comment>
<keyword evidence="6 9" id="KW-0067">ATP-binding</keyword>
<feature type="binding site" evidence="9">
    <location>
        <begin position="842"/>
        <end position="849"/>
    </location>
    <ligand>
        <name>ATP</name>
        <dbReference type="ChEBI" id="CHEBI:30616"/>
    </ligand>
</feature>
<evidence type="ECO:0000256" key="4">
    <source>
        <dbReference type="ARBA" id="ARBA00022737"/>
    </source>
</evidence>
<evidence type="ECO:0000256" key="8">
    <source>
        <dbReference type="ARBA" id="ARBA00023136"/>
    </source>
</evidence>
<keyword evidence="3 11" id="KW-0812">Transmembrane</keyword>
<keyword evidence="4" id="KW-0677">Repeat</keyword>
<evidence type="ECO:0000256" key="2">
    <source>
        <dbReference type="ARBA" id="ARBA00022475"/>
    </source>
</evidence>
<keyword evidence="7 11" id="KW-1133">Transmembrane helix</keyword>
<name>A0ABV3K616_STRON</name>
<dbReference type="PROSITE" id="PS50901">
    <property type="entry name" value="FTSK"/>
    <property type="match status" value="3"/>
</dbReference>
<evidence type="ECO:0000256" key="6">
    <source>
        <dbReference type="ARBA" id="ARBA00022840"/>
    </source>
</evidence>
<evidence type="ECO:0000256" key="9">
    <source>
        <dbReference type="PROSITE-ProRule" id="PRU00289"/>
    </source>
</evidence>
<dbReference type="InterPro" id="IPR023836">
    <property type="entry name" value="EccCa-like_Actinobacteria"/>
</dbReference>
<dbReference type="InterPro" id="IPR023837">
    <property type="entry name" value="EccCb-like_Actinobacteria"/>
</dbReference>
<dbReference type="EMBL" id="JBFAUK010000033">
    <property type="protein sequence ID" value="MEV5510510.1"/>
    <property type="molecule type" value="Genomic_DNA"/>
</dbReference>
<proteinExistence type="predicted"/>
<evidence type="ECO:0000259" key="12">
    <source>
        <dbReference type="PROSITE" id="PS50901"/>
    </source>
</evidence>
<dbReference type="InterPro" id="IPR003593">
    <property type="entry name" value="AAA+_ATPase"/>
</dbReference>
<keyword evidence="14" id="KW-1185">Reference proteome</keyword>
<dbReference type="PANTHER" id="PTHR22683">
    <property type="entry name" value="SPORULATION PROTEIN RELATED"/>
    <property type="match status" value="1"/>
</dbReference>
<sequence length="1329" mass="144153">MSQVVVKRQPRALPPEVPTEEVRLQAPPELPRGRQESMLMQLLPTLGMGSSMVYFFMPGAAPMMKIMGVMMMFSTVGMTVAMLVRHRQGSQGQLGDLRRDYLKYLAQTRRTVWKTARAQRAAQLYLHPAPDQLWSIVTEATTTRVGGETPGRVWERRVGDDDFGQVRLGLGAQQLATPLIAPETAPVDELEPLTAGAMQRFLATHGAVDGMPLALSLRAFYHMTLSGDPETVLGNARAFVAQLATLHSPEDLVIAVVTGRGNAADWDWAKWLPHVQVPGTVDGAGTRRLIGDDLAELELLLQPRLEGRTRFSRDGQPVLDQPHLVLLLAGGMVPPDSAFAAPEGLQGVTIVEVIPGELDELRGGLSIVARPGKLELLSQVASYEGVPDVLSLPAAESLARQLAPLRMGSGGDDEEPLLANLDFTDLLNLGDAGSVDVTRTWRPRTTAERLRVPIGVDESGAPVMLDLKEAAQEGMGPHGLCVGATGSGKSELLRTLVLGLAVTHSSETLNFVLADFKGGATFAGMSELPHVAAVITNLADDLTLVDRMRDSITGELQRRQELLKSAGNYANMHDYEKARAAGAPLEPLASLVLVIDEFSELLTAKPDFIDMFIQIGRIGRSLGVHLLLASQRLEEGRLRGLETYLSYRIGLRTFSAAESRTALGVPDAYHLPSVPGSGYLKYGTDEMTRFKAAYVSGPYRTGATAPGPDSGPLPIELRPVLFTAEPVPVTYTAPDPAALTSSAAKGEDALADTVLDVIVRRLEGQGPAAHQVWLPPLDSAPSLDQLLPPLSPVDGRGLTAADYPRLGQLVVPLGLIDKPFEQRRDILYRDFSGAAGHMMVVGGPQSGKSTLMRTLISAFALTHTPAEVQFYGLDFGGGGLSAVADLPHVGGIASRLDPERVRRTVAEVAGILARREEYFRANGIDSIATYRRGRAMGQYADQEWGDVFLIVDGWGPFRQEYDALEGVVTDIAGRGLGYGVHVVVTASRNMEVRASLKDQILNRLELRLGDTMDSEFDRKVAANVPAGVPGRGQLPEKLHFMGGQPRIDSGNDPQTMTDATAGMIRAVREAWQGPHAPKVRLLPRRLRADELPKGFEYPQHGVAIGLDETNLEPVWIDFETDPFFLVFGESESGKTALLRLLVKQITERYGPDEAKIIVGDYRRTLLDVVPPSHLLEYAPTASAMTTHANALNGLMERRAPQPDITPQQLRDRSWWSGPQFFIIIDDYELVSTSSGNPLSVLTENLPFARDVGVRFIIARNSAGASRSMYESFMQRIKELGAQGIVLSGDPNEGDLLGGVRPRPMPPGRGYFVSRKRGTPLMQAGWLAEQ</sequence>
<evidence type="ECO:0000256" key="1">
    <source>
        <dbReference type="ARBA" id="ARBA00004651"/>
    </source>
</evidence>
<dbReference type="NCBIfam" id="TIGR03925">
    <property type="entry name" value="T7SS_EccC_b"/>
    <property type="match status" value="1"/>
</dbReference>
<feature type="binding site" evidence="9">
    <location>
        <begin position="1128"/>
        <end position="1135"/>
    </location>
    <ligand>
        <name>ATP</name>
        <dbReference type="ChEBI" id="CHEBI:30616"/>
    </ligand>
</feature>
<evidence type="ECO:0000313" key="13">
    <source>
        <dbReference type="EMBL" id="MEV5510510.1"/>
    </source>
</evidence>
<keyword evidence="2" id="KW-1003">Cell membrane</keyword>
<dbReference type="Gene3D" id="3.40.50.300">
    <property type="entry name" value="P-loop containing nucleotide triphosphate hydrolases"/>
    <property type="match status" value="4"/>
</dbReference>
<dbReference type="SUPFAM" id="SSF52540">
    <property type="entry name" value="P-loop containing nucleoside triphosphate hydrolases"/>
    <property type="match status" value="3"/>
</dbReference>
<dbReference type="PANTHER" id="PTHR22683:SF1">
    <property type="entry name" value="TYPE VII SECRETION SYSTEM PROTEIN ESSC"/>
    <property type="match status" value="1"/>
</dbReference>
<keyword evidence="5 9" id="KW-0547">Nucleotide-binding</keyword>
<dbReference type="Pfam" id="PF01580">
    <property type="entry name" value="FtsK_SpoIIIE"/>
    <property type="match status" value="2"/>
</dbReference>
<protein>
    <submittedName>
        <fullName evidence="13">Type VII secretion protein EccCa</fullName>
    </submittedName>
</protein>
<evidence type="ECO:0000313" key="14">
    <source>
        <dbReference type="Proteomes" id="UP001552594"/>
    </source>
</evidence>
<feature type="transmembrane region" description="Helical" evidence="11">
    <location>
        <begin position="38"/>
        <end position="57"/>
    </location>
</feature>
<comment type="subcellular location">
    <subcellularLocation>
        <location evidence="1">Cell membrane</location>
        <topology evidence="1">Multi-pass membrane protein</topology>
    </subcellularLocation>
</comment>